<feature type="compositionally biased region" description="Gly residues" evidence="1">
    <location>
        <begin position="38"/>
        <end position="47"/>
    </location>
</feature>
<proteinExistence type="predicted"/>
<keyword evidence="4" id="KW-1185">Reference proteome</keyword>
<gene>
    <name evidence="3" type="ORF">OB955_05965</name>
    <name evidence="2" type="ORF">OB960_17190</name>
</gene>
<accession>A0AAP2Z0Q9</accession>
<feature type="compositionally biased region" description="Acidic residues" evidence="1">
    <location>
        <begin position="48"/>
        <end position="75"/>
    </location>
</feature>
<protein>
    <submittedName>
        <fullName evidence="2">Carboxypeptidase-like regulatory domain-containing protein</fullName>
    </submittedName>
</protein>
<reference evidence="2 4" key="1">
    <citation type="submission" date="2022-09" db="EMBL/GenBank/DDBJ databases">
        <title>Enrichment on poylsaccharides allowed isolation of novel metabolic and taxonomic groups of Haloarchaea.</title>
        <authorList>
            <person name="Sorokin D.Y."/>
            <person name="Elcheninov A.G."/>
            <person name="Khizhniak T.V."/>
            <person name="Kolganova T.V."/>
            <person name="Kublanov I.V."/>
        </authorList>
    </citation>
    <scope>NUCLEOTIDE SEQUENCE</scope>
    <source>
        <strain evidence="3 4">AArc-m2/3/4</strain>
        <strain evidence="2">AArc-xg1-1</strain>
    </source>
</reference>
<dbReference type="GO" id="GO:0030246">
    <property type="term" value="F:carbohydrate binding"/>
    <property type="evidence" value="ECO:0007669"/>
    <property type="project" value="InterPro"/>
</dbReference>
<name>A0AAP2Z0Q9_9EURY</name>
<keyword evidence="2" id="KW-0378">Hydrolase</keyword>
<comment type="caution">
    <text evidence="2">The sequence shown here is derived from an EMBL/GenBank/DDBJ whole genome shotgun (WGS) entry which is preliminary data.</text>
</comment>
<dbReference type="Proteomes" id="UP001321018">
    <property type="component" value="Unassembled WGS sequence"/>
</dbReference>
<evidence type="ECO:0000313" key="3">
    <source>
        <dbReference type="EMBL" id="MCU4972280.1"/>
    </source>
</evidence>
<keyword evidence="2" id="KW-0121">Carboxypeptidase</keyword>
<sequence>MEEVEITRRRFTLGTTAALSASLAGCLGDDDEEENGNGDDGNGNGDDGNGDDEATETEEETDNDEGDNEEEEEEPQYGTLAVNVEDEDGEPVSEGITFRATPDDDGHTLLMQSFADGQGAMQNVEPGSYTATVEGDGFETAEDELTIEAGEETELTLALEEAAEDDE</sequence>
<dbReference type="EMBL" id="JAOPKA010000013">
    <property type="protein sequence ID" value="MCU4743124.1"/>
    <property type="molecule type" value="Genomic_DNA"/>
</dbReference>
<dbReference type="AlphaFoldDB" id="A0AAP2Z0Q9"/>
<dbReference type="Pfam" id="PF13620">
    <property type="entry name" value="CarboxypepD_reg"/>
    <property type="match status" value="1"/>
</dbReference>
<feature type="region of interest" description="Disordered" evidence="1">
    <location>
        <begin position="24"/>
        <end position="94"/>
    </location>
</feature>
<dbReference type="Proteomes" id="UP001320972">
    <property type="component" value="Unassembled WGS sequence"/>
</dbReference>
<dbReference type="EMBL" id="JAOPKB010000002">
    <property type="protein sequence ID" value="MCU4972280.1"/>
    <property type="molecule type" value="Genomic_DNA"/>
</dbReference>
<dbReference type="InterPro" id="IPR013784">
    <property type="entry name" value="Carb-bd-like_fold"/>
</dbReference>
<evidence type="ECO:0000256" key="1">
    <source>
        <dbReference type="SAM" id="MobiDB-lite"/>
    </source>
</evidence>
<evidence type="ECO:0000313" key="4">
    <source>
        <dbReference type="Proteomes" id="UP001320972"/>
    </source>
</evidence>
<dbReference type="RefSeq" id="WP_338004942.1">
    <property type="nucleotide sequence ID" value="NZ_JAOPKA010000013.1"/>
</dbReference>
<feature type="compositionally biased region" description="Acidic residues" evidence="1">
    <location>
        <begin position="28"/>
        <end position="37"/>
    </location>
</feature>
<evidence type="ECO:0000313" key="2">
    <source>
        <dbReference type="EMBL" id="MCU4743124.1"/>
    </source>
</evidence>
<dbReference type="GO" id="GO:0004180">
    <property type="term" value="F:carboxypeptidase activity"/>
    <property type="evidence" value="ECO:0007669"/>
    <property type="project" value="UniProtKB-KW"/>
</dbReference>
<evidence type="ECO:0000313" key="5">
    <source>
        <dbReference type="Proteomes" id="UP001321018"/>
    </source>
</evidence>
<keyword evidence="2" id="KW-0645">Protease</keyword>
<dbReference type="Gene3D" id="2.60.40.1120">
    <property type="entry name" value="Carboxypeptidase-like, regulatory domain"/>
    <property type="match status" value="1"/>
</dbReference>
<dbReference type="SUPFAM" id="SSF49452">
    <property type="entry name" value="Starch-binding domain-like"/>
    <property type="match status" value="1"/>
</dbReference>
<organism evidence="2 5">
    <name type="scientific">Natronoglomus mannanivorans</name>
    <dbReference type="NCBI Taxonomy" id="2979990"/>
    <lineage>
        <taxon>Archaea</taxon>
        <taxon>Methanobacteriati</taxon>
        <taxon>Methanobacteriota</taxon>
        <taxon>Stenosarchaea group</taxon>
        <taxon>Halobacteria</taxon>
        <taxon>Halobacteriales</taxon>
        <taxon>Natrialbaceae</taxon>
        <taxon>Natronoglomus</taxon>
    </lineage>
</organism>